<gene>
    <name evidence="2" type="ORF">Ani05nite_63160</name>
</gene>
<keyword evidence="3" id="KW-1185">Reference proteome</keyword>
<evidence type="ECO:0000256" key="1">
    <source>
        <dbReference type="SAM" id="MobiDB-lite"/>
    </source>
</evidence>
<feature type="region of interest" description="Disordered" evidence="1">
    <location>
        <begin position="48"/>
        <end position="75"/>
    </location>
</feature>
<reference evidence="2" key="1">
    <citation type="submission" date="2021-01" db="EMBL/GenBank/DDBJ databases">
        <title>Whole genome shotgun sequence of Actinoplanes nipponensis NBRC 14063.</title>
        <authorList>
            <person name="Komaki H."/>
            <person name="Tamura T."/>
        </authorList>
    </citation>
    <scope>NUCLEOTIDE SEQUENCE</scope>
    <source>
        <strain evidence="2">NBRC 14063</strain>
    </source>
</reference>
<proteinExistence type="predicted"/>
<evidence type="ECO:0000313" key="2">
    <source>
        <dbReference type="EMBL" id="GIE52782.1"/>
    </source>
</evidence>
<accession>A0A919JP23</accession>
<dbReference type="Proteomes" id="UP000647172">
    <property type="component" value="Unassembled WGS sequence"/>
</dbReference>
<name>A0A919JP23_9ACTN</name>
<organism evidence="2 3">
    <name type="scientific">Actinoplanes nipponensis</name>
    <dbReference type="NCBI Taxonomy" id="135950"/>
    <lineage>
        <taxon>Bacteria</taxon>
        <taxon>Bacillati</taxon>
        <taxon>Actinomycetota</taxon>
        <taxon>Actinomycetes</taxon>
        <taxon>Micromonosporales</taxon>
        <taxon>Micromonosporaceae</taxon>
        <taxon>Actinoplanes</taxon>
    </lineage>
</organism>
<dbReference type="AlphaFoldDB" id="A0A919JP23"/>
<evidence type="ECO:0000313" key="3">
    <source>
        <dbReference type="Proteomes" id="UP000647172"/>
    </source>
</evidence>
<sequence length="75" mass="7386">MTASSGASGADDNLAAIPSQLTNARTSAQVSNLIATMLPPAVGASSAFLATAGPPTVPRPDEPDHRVPCGVGRSS</sequence>
<protein>
    <submittedName>
        <fullName evidence="2">Uncharacterized protein</fullName>
    </submittedName>
</protein>
<dbReference type="RefSeq" id="WP_203774443.1">
    <property type="nucleotide sequence ID" value="NZ_BAAAYJ010000108.1"/>
</dbReference>
<comment type="caution">
    <text evidence="2">The sequence shown here is derived from an EMBL/GenBank/DDBJ whole genome shotgun (WGS) entry which is preliminary data.</text>
</comment>
<dbReference type="EMBL" id="BOMQ01000074">
    <property type="protein sequence ID" value="GIE52782.1"/>
    <property type="molecule type" value="Genomic_DNA"/>
</dbReference>